<accession>A0A8H5LJY6</accession>
<evidence type="ECO:0000256" key="3">
    <source>
        <dbReference type="ARBA" id="ARBA00022833"/>
    </source>
</evidence>
<gene>
    <name evidence="6" type="ORF">D9758_009106</name>
</gene>
<keyword evidence="1" id="KW-0479">Metal-binding</keyword>
<evidence type="ECO:0000256" key="4">
    <source>
        <dbReference type="PROSITE-ProRule" id="PRU00134"/>
    </source>
</evidence>
<sequence length="143" mass="16482">MHLVLESLEKVDKESLGQLLETGSSLSPNSKLCEAWDLLSTEASKMKKLRDEFESQGLVCLRQETYTNSKFRRLQCSRCKLMMYCSKKCQKPDWKVHDHRSLWVATVARVPKPVVSDADRFFLRFSCVKDVQASRKTVLAHLS</sequence>
<proteinExistence type="predicted"/>
<comment type="caution">
    <text evidence="6">The sequence shown here is derived from an EMBL/GenBank/DDBJ whole genome shotgun (WGS) entry which is preliminary data.</text>
</comment>
<evidence type="ECO:0000313" key="6">
    <source>
        <dbReference type="EMBL" id="KAF5360305.1"/>
    </source>
</evidence>
<organism evidence="6 7">
    <name type="scientific">Tetrapyrgos nigripes</name>
    <dbReference type="NCBI Taxonomy" id="182062"/>
    <lineage>
        <taxon>Eukaryota</taxon>
        <taxon>Fungi</taxon>
        <taxon>Dikarya</taxon>
        <taxon>Basidiomycota</taxon>
        <taxon>Agaricomycotina</taxon>
        <taxon>Agaricomycetes</taxon>
        <taxon>Agaricomycetidae</taxon>
        <taxon>Agaricales</taxon>
        <taxon>Marasmiineae</taxon>
        <taxon>Marasmiaceae</taxon>
        <taxon>Tetrapyrgos</taxon>
    </lineage>
</organism>
<dbReference type="GO" id="GO:0008270">
    <property type="term" value="F:zinc ion binding"/>
    <property type="evidence" value="ECO:0007669"/>
    <property type="project" value="UniProtKB-KW"/>
</dbReference>
<keyword evidence="2 4" id="KW-0863">Zinc-finger</keyword>
<dbReference type="PROSITE" id="PS50865">
    <property type="entry name" value="ZF_MYND_2"/>
    <property type="match status" value="1"/>
</dbReference>
<dbReference type="Gene3D" id="6.10.140.2220">
    <property type="match status" value="1"/>
</dbReference>
<reference evidence="6 7" key="1">
    <citation type="journal article" date="2020" name="ISME J.">
        <title>Uncovering the hidden diversity of litter-decomposition mechanisms in mushroom-forming fungi.</title>
        <authorList>
            <person name="Floudas D."/>
            <person name="Bentzer J."/>
            <person name="Ahren D."/>
            <person name="Johansson T."/>
            <person name="Persson P."/>
            <person name="Tunlid A."/>
        </authorList>
    </citation>
    <scope>NUCLEOTIDE SEQUENCE [LARGE SCALE GENOMIC DNA]</scope>
    <source>
        <strain evidence="6 7">CBS 291.85</strain>
    </source>
</reference>
<dbReference type="Pfam" id="PF01753">
    <property type="entry name" value="zf-MYND"/>
    <property type="match status" value="1"/>
</dbReference>
<evidence type="ECO:0000313" key="7">
    <source>
        <dbReference type="Proteomes" id="UP000559256"/>
    </source>
</evidence>
<feature type="domain" description="MYND-type" evidence="5">
    <location>
        <begin position="57"/>
        <end position="101"/>
    </location>
</feature>
<dbReference type="SUPFAM" id="SSF144232">
    <property type="entry name" value="HIT/MYND zinc finger-like"/>
    <property type="match status" value="1"/>
</dbReference>
<name>A0A8H5LJY6_9AGAR</name>
<dbReference type="Proteomes" id="UP000559256">
    <property type="component" value="Unassembled WGS sequence"/>
</dbReference>
<protein>
    <recommendedName>
        <fullName evidence="5">MYND-type domain-containing protein</fullName>
    </recommendedName>
</protein>
<keyword evidence="7" id="KW-1185">Reference proteome</keyword>
<dbReference type="InterPro" id="IPR002893">
    <property type="entry name" value="Znf_MYND"/>
</dbReference>
<dbReference type="OrthoDB" id="265717at2759"/>
<keyword evidence="3" id="KW-0862">Zinc</keyword>
<dbReference type="EMBL" id="JAACJM010000043">
    <property type="protein sequence ID" value="KAF5360305.1"/>
    <property type="molecule type" value="Genomic_DNA"/>
</dbReference>
<evidence type="ECO:0000256" key="1">
    <source>
        <dbReference type="ARBA" id="ARBA00022723"/>
    </source>
</evidence>
<evidence type="ECO:0000256" key="2">
    <source>
        <dbReference type="ARBA" id="ARBA00022771"/>
    </source>
</evidence>
<dbReference type="AlphaFoldDB" id="A0A8H5LJY6"/>
<evidence type="ECO:0000259" key="5">
    <source>
        <dbReference type="PROSITE" id="PS50865"/>
    </source>
</evidence>